<organism evidence="1 2">
    <name type="scientific">Prosthecobacter debontii</name>
    <dbReference type="NCBI Taxonomy" id="48467"/>
    <lineage>
        <taxon>Bacteria</taxon>
        <taxon>Pseudomonadati</taxon>
        <taxon>Verrucomicrobiota</taxon>
        <taxon>Verrucomicrobiia</taxon>
        <taxon>Verrucomicrobiales</taxon>
        <taxon>Verrucomicrobiaceae</taxon>
        <taxon>Prosthecobacter</taxon>
    </lineage>
</organism>
<dbReference type="AlphaFoldDB" id="A0A1T4XRT4"/>
<dbReference type="OrthoDB" id="7809546at2"/>
<name>A0A1T4XRT4_9BACT</name>
<dbReference type="Gene3D" id="3.20.20.120">
    <property type="entry name" value="Enolase-like C-terminal domain"/>
    <property type="match status" value="1"/>
</dbReference>
<reference evidence="2" key="1">
    <citation type="submission" date="2017-02" db="EMBL/GenBank/DDBJ databases">
        <authorList>
            <person name="Varghese N."/>
            <person name="Submissions S."/>
        </authorList>
    </citation>
    <scope>NUCLEOTIDE SEQUENCE [LARGE SCALE GENOMIC DNA]</scope>
    <source>
        <strain evidence="2">ATCC 700200</strain>
    </source>
</reference>
<evidence type="ECO:0000313" key="2">
    <source>
        <dbReference type="Proteomes" id="UP000190774"/>
    </source>
</evidence>
<keyword evidence="2" id="KW-1185">Reference proteome</keyword>
<gene>
    <name evidence="1" type="ORF">SAMN02745166_01867</name>
</gene>
<sequence>MEFQIHEIHFHVLPMRTRFPFKYGIASLSALPHLFVSVTLSVDGKTAQGLASEGLAPKWFTKDPTTSCEQDLAEMLAVVQNASRIAENAAMQPIRYFPWWQALYQEQARWAGVKQIPSLLANLGVSLMERAVLDALCKVAQTPLHRWLTSDAPGIDLGKIHEELRGIQAADVLTSSPADQVAVRHTVGLGDPLRARDIPAEERLDDGLPQGLDESIRTYGLRYFKIKVCGQKEVDLPRLRQITAVLVEECPQGFKATLDGNEQFQVLAAFREFYDALSADPSLAPLFQNLLFIEQPLHRAHALADDVEEAIAGWKDGPGIIIDEADSSVKDLPRALSLGYSGTSHKNCKGILKGITNAALIQTRAASASRPLILSGEDLANVGPVALLQDLAMMATLGISHVERNGHHYFRGLSMYSPEVQQAVLAAHPGLYDAHAKGFPTLAIQAGQLDIRSINAAPFGCGIELNLESLTPLNTWIKQGGMAAL</sequence>
<protein>
    <submittedName>
        <fullName evidence="1">L-alanine-DL-glutamate epimerase</fullName>
    </submittedName>
</protein>
<dbReference type="SUPFAM" id="SSF51604">
    <property type="entry name" value="Enolase C-terminal domain-like"/>
    <property type="match status" value="1"/>
</dbReference>
<evidence type="ECO:0000313" key="1">
    <source>
        <dbReference type="EMBL" id="SKA92270.1"/>
    </source>
</evidence>
<dbReference type="EMBL" id="FUYE01000005">
    <property type="protein sequence ID" value="SKA92270.1"/>
    <property type="molecule type" value="Genomic_DNA"/>
</dbReference>
<dbReference type="RefSeq" id="WP_078813051.1">
    <property type="nucleotide sequence ID" value="NZ_FUYE01000005.1"/>
</dbReference>
<dbReference type="InterPro" id="IPR036849">
    <property type="entry name" value="Enolase-like_C_sf"/>
</dbReference>
<dbReference type="SUPFAM" id="SSF54826">
    <property type="entry name" value="Enolase N-terminal domain-like"/>
    <property type="match status" value="1"/>
</dbReference>
<dbReference type="Gene3D" id="3.30.390.10">
    <property type="entry name" value="Enolase-like, N-terminal domain"/>
    <property type="match status" value="1"/>
</dbReference>
<dbReference type="InterPro" id="IPR029017">
    <property type="entry name" value="Enolase-like_N"/>
</dbReference>
<dbReference type="Proteomes" id="UP000190774">
    <property type="component" value="Unassembled WGS sequence"/>
</dbReference>
<accession>A0A1T4XRT4</accession>
<dbReference type="STRING" id="48467.SAMN02745166_01867"/>
<proteinExistence type="predicted"/>